<comment type="caution">
    <text evidence="1">The sequence shown here is derived from an EMBL/GenBank/DDBJ whole genome shotgun (WGS) entry which is preliminary data.</text>
</comment>
<protein>
    <submittedName>
        <fullName evidence="1">Uncharacterized protein</fullName>
    </submittedName>
</protein>
<evidence type="ECO:0000313" key="1">
    <source>
        <dbReference type="EMBL" id="GAJ23164.1"/>
    </source>
</evidence>
<reference evidence="1" key="1">
    <citation type="journal article" date="2014" name="Front. Microbiol.">
        <title>High frequency of phylogenetically diverse reductive dehalogenase-homologous genes in deep subseafloor sedimentary metagenomes.</title>
        <authorList>
            <person name="Kawai M."/>
            <person name="Futagami T."/>
            <person name="Toyoda A."/>
            <person name="Takaki Y."/>
            <person name="Nishi S."/>
            <person name="Hori S."/>
            <person name="Arai W."/>
            <person name="Tsubouchi T."/>
            <person name="Morono Y."/>
            <person name="Uchiyama I."/>
            <person name="Ito T."/>
            <person name="Fujiyama A."/>
            <person name="Inagaki F."/>
            <person name="Takami H."/>
        </authorList>
    </citation>
    <scope>NUCLEOTIDE SEQUENCE</scope>
    <source>
        <strain evidence="1">Expedition CK06-06</strain>
    </source>
</reference>
<dbReference type="EMBL" id="BARW01037171">
    <property type="protein sequence ID" value="GAJ23164.1"/>
    <property type="molecule type" value="Genomic_DNA"/>
</dbReference>
<sequence>MKSLRQTTLDGGMIPLPDYYSIKGEPGEIAVKLRRRGFSVYHDLTICEDLGLMWGELEKFAYRRGGDVVVCDDAGVPYGLAVMGDKDELLAFLIAEKIRA</sequence>
<organism evidence="1">
    <name type="scientific">marine sediment metagenome</name>
    <dbReference type="NCBI Taxonomy" id="412755"/>
    <lineage>
        <taxon>unclassified sequences</taxon>
        <taxon>metagenomes</taxon>
        <taxon>ecological metagenomes</taxon>
    </lineage>
</organism>
<accession>X1V0D6</accession>
<proteinExistence type="predicted"/>
<dbReference type="AlphaFoldDB" id="X1V0D6"/>
<gene>
    <name evidence="1" type="ORF">S12H4_57461</name>
</gene>
<name>X1V0D6_9ZZZZ</name>